<dbReference type="GO" id="GO:0005634">
    <property type="term" value="C:nucleus"/>
    <property type="evidence" value="ECO:0007669"/>
    <property type="project" value="UniProtKB-SubCell"/>
</dbReference>
<dbReference type="PROSITE" id="PS50048">
    <property type="entry name" value="ZN2_CY6_FUNGAL_2"/>
    <property type="match status" value="1"/>
</dbReference>
<feature type="compositionally biased region" description="Polar residues" evidence="3">
    <location>
        <begin position="60"/>
        <end position="69"/>
    </location>
</feature>
<dbReference type="VEuPathDB" id="FungiDB:FOZG_16309"/>
<dbReference type="Gene3D" id="4.10.240.10">
    <property type="entry name" value="Zn(2)-C6 fungal-type DNA-binding domain"/>
    <property type="match status" value="1"/>
</dbReference>
<name>A0A420NE47_FUSOX</name>
<keyword evidence="2" id="KW-0539">Nucleus</keyword>
<evidence type="ECO:0000256" key="1">
    <source>
        <dbReference type="ARBA" id="ARBA00004123"/>
    </source>
</evidence>
<dbReference type="VEuPathDB" id="FungiDB:FOC4_g10006330"/>
<dbReference type="PROSITE" id="PS00463">
    <property type="entry name" value="ZN2_CY6_FUNGAL_1"/>
    <property type="match status" value="1"/>
</dbReference>
<reference evidence="4 5" key="1">
    <citation type="journal article" date="2018" name="Sci. Rep.">
        <title>Characterisation of pathogen-specific regions and novel effector candidates in Fusarium oxysporum f. sp. cepae.</title>
        <authorList>
            <person name="Armitage A.D."/>
            <person name="Taylor A."/>
            <person name="Sobczyk M.K."/>
            <person name="Baxter L."/>
            <person name="Greenfield B.P."/>
            <person name="Bates H.J."/>
            <person name="Wilson F."/>
            <person name="Jackson A.C."/>
            <person name="Ott S."/>
            <person name="Harrison R.J."/>
            <person name="Clarkson J.P."/>
        </authorList>
    </citation>
    <scope>NUCLEOTIDE SEQUENCE [LARGE SCALE GENOMIC DNA]</scope>
    <source>
        <strain evidence="4 5">Fo_A13</strain>
    </source>
</reference>
<dbReference type="EMBL" id="MRCX01000431">
    <property type="protein sequence ID" value="RKK65381.1"/>
    <property type="molecule type" value="Genomic_DNA"/>
</dbReference>
<dbReference type="Pfam" id="PF00172">
    <property type="entry name" value="Zn_clus"/>
    <property type="match status" value="1"/>
</dbReference>
<dbReference type="InterPro" id="IPR001138">
    <property type="entry name" value="Zn2Cys6_DnaBD"/>
</dbReference>
<dbReference type="VEuPathDB" id="FungiDB:FOIG_11345"/>
<dbReference type="VEuPathDB" id="FungiDB:FOXG_13643"/>
<dbReference type="GO" id="GO:0000981">
    <property type="term" value="F:DNA-binding transcription factor activity, RNA polymerase II-specific"/>
    <property type="evidence" value="ECO:0007669"/>
    <property type="project" value="InterPro"/>
</dbReference>
<accession>A0A420NE47</accession>
<protein>
    <submittedName>
        <fullName evidence="4">Uncharacterized protein</fullName>
    </submittedName>
</protein>
<dbReference type="SMART" id="SM00066">
    <property type="entry name" value="GAL4"/>
    <property type="match status" value="1"/>
</dbReference>
<proteinExistence type="predicted"/>
<dbReference type="GO" id="GO:0008270">
    <property type="term" value="F:zinc ion binding"/>
    <property type="evidence" value="ECO:0007669"/>
    <property type="project" value="InterPro"/>
</dbReference>
<dbReference type="VEuPathDB" id="FungiDB:FOMG_10028"/>
<dbReference type="Pfam" id="PF11951">
    <property type="entry name" value="Fungal_trans_2"/>
    <property type="match status" value="1"/>
</dbReference>
<dbReference type="PANTHER" id="PTHR37534:SF46">
    <property type="entry name" value="ZN(II)2CYS6 TRANSCRIPTION FACTOR (EUROFUNG)"/>
    <property type="match status" value="1"/>
</dbReference>
<dbReference type="SUPFAM" id="SSF57701">
    <property type="entry name" value="Zn2/Cys6 DNA-binding domain"/>
    <property type="match status" value="1"/>
</dbReference>
<feature type="region of interest" description="Disordered" evidence="3">
    <location>
        <begin position="57"/>
        <end position="84"/>
    </location>
</feature>
<comment type="subcellular location">
    <subcellularLocation>
        <location evidence="1">Nucleus</location>
    </subcellularLocation>
</comment>
<dbReference type="InterPro" id="IPR036864">
    <property type="entry name" value="Zn2-C6_fun-type_DNA-bd_sf"/>
</dbReference>
<evidence type="ECO:0000313" key="5">
    <source>
        <dbReference type="Proteomes" id="UP000285084"/>
    </source>
</evidence>
<comment type="caution">
    <text evidence="4">The sequence shown here is derived from an EMBL/GenBank/DDBJ whole genome shotgun (WGS) entry which is preliminary data.</text>
</comment>
<dbReference type="AlphaFoldDB" id="A0A420NE47"/>
<organism evidence="4 5">
    <name type="scientific">Fusarium oxysporum</name>
    <name type="common">Fusarium vascular wilt</name>
    <dbReference type="NCBI Taxonomy" id="5507"/>
    <lineage>
        <taxon>Eukaryota</taxon>
        <taxon>Fungi</taxon>
        <taxon>Dikarya</taxon>
        <taxon>Ascomycota</taxon>
        <taxon>Pezizomycotina</taxon>
        <taxon>Sordariomycetes</taxon>
        <taxon>Hypocreomycetidae</taxon>
        <taxon>Hypocreales</taxon>
        <taxon>Nectriaceae</taxon>
        <taxon>Fusarium</taxon>
        <taxon>Fusarium oxysporum species complex</taxon>
    </lineage>
</organism>
<evidence type="ECO:0000256" key="2">
    <source>
        <dbReference type="ARBA" id="ARBA00023242"/>
    </source>
</evidence>
<gene>
    <name evidence="4" type="ORF">BFJ69_g16337</name>
</gene>
<dbReference type="PANTHER" id="PTHR37534">
    <property type="entry name" value="TRANSCRIPTIONAL ACTIVATOR PROTEIN UGA3"/>
    <property type="match status" value="1"/>
</dbReference>
<dbReference type="InterPro" id="IPR021858">
    <property type="entry name" value="Fun_TF"/>
</dbReference>
<evidence type="ECO:0000313" key="4">
    <source>
        <dbReference type="EMBL" id="RKK65381.1"/>
    </source>
</evidence>
<sequence>MFANFELWSGGMVEHSTKASLPRSTSGCIPCRRTKKKCDERRPACGRCVRRGRGECTWPRPTSSPSSATGPDDGQQPQDGRETTLCTVRPSTDSVLGICATMPGIQPAFAWELMCYANRAIHGAYFDDHYSIFIPLLPLLAEFPSYAYTWLALGAAQLAQQLPSTENPLRLMSLEYHSQAIGSLRQHLHSATVPQEWALCSMLLLHIFEKFGDGYRSPSDAHVKSARSIFLRHFTHSPPRDIRHILQLESLVYRVAITSTFRLGPMCHLEEYSSLDELLDIWALSPITCGLWQHSLWIGLRPPIFNAVFKLSVLLRLVPLQPSWRSELDKLEGNFRHYLGPYEAWPSHMGDLDHPPDSGGRPRLSLADQARAAHCLYAYACHIITTKLRDPESTQSGDQVRRVSRLGFRLLAYLTKAGFLSPVLIWPATIISLAASSQEDQDIATLYINGLAHKSGSWAITSVMRLLHLAWTRTSKEWPAGTNILFDFEALGDVFI</sequence>
<dbReference type="CDD" id="cd00067">
    <property type="entry name" value="GAL4"/>
    <property type="match status" value="1"/>
</dbReference>
<dbReference type="Proteomes" id="UP000285084">
    <property type="component" value="Unassembled WGS sequence"/>
</dbReference>
<evidence type="ECO:0000256" key="3">
    <source>
        <dbReference type="SAM" id="MobiDB-lite"/>
    </source>
</evidence>